<dbReference type="EMBL" id="CAAALY010043911">
    <property type="protein sequence ID" value="VEL19924.1"/>
    <property type="molecule type" value="Genomic_DNA"/>
</dbReference>
<proteinExistence type="predicted"/>
<protein>
    <submittedName>
        <fullName evidence="1">Uncharacterized protein</fullName>
    </submittedName>
</protein>
<comment type="caution">
    <text evidence="1">The sequence shown here is derived from an EMBL/GenBank/DDBJ whole genome shotgun (WGS) entry which is preliminary data.</text>
</comment>
<dbReference type="AlphaFoldDB" id="A0A448WTR4"/>
<evidence type="ECO:0000313" key="1">
    <source>
        <dbReference type="EMBL" id="VEL19924.1"/>
    </source>
</evidence>
<gene>
    <name evidence="1" type="ORF">PXEA_LOCUS13364</name>
</gene>
<sequence length="163" mass="17707">MVPPPSHISARPGDSVRLTARLPADQIAASVVWQSARLGRLRHGDLLPGGCRVRLLPAETAEPVEPVEPVETVKTVETVEPTKLASAVLPAGVYQLELVGVTTQQNDAYTVTVSPRGEPVEAGNAVEAVCQLSVKRNLHYCICTFHAPFRHKHMHLLRQSRSV</sequence>
<evidence type="ECO:0000313" key="2">
    <source>
        <dbReference type="Proteomes" id="UP000784294"/>
    </source>
</evidence>
<organism evidence="1 2">
    <name type="scientific">Protopolystoma xenopodis</name>
    <dbReference type="NCBI Taxonomy" id="117903"/>
    <lineage>
        <taxon>Eukaryota</taxon>
        <taxon>Metazoa</taxon>
        <taxon>Spiralia</taxon>
        <taxon>Lophotrochozoa</taxon>
        <taxon>Platyhelminthes</taxon>
        <taxon>Monogenea</taxon>
        <taxon>Polyopisthocotylea</taxon>
        <taxon>Polystomatidea</taxon>
        <taxon>Polystomatidae</taxon>
        <taxon>Protopolystoma</taxon>
    </lineage>
</organism>
<dbReference type="Proteomes" id="UP000784294">
    <property type="component" value="Unassembled WGS sequence"/>
</dbReference>
<keyword evidence="2" id="KW-1185">Reference proteome</keyword>
<reference evidence="1" key="1">
    <citation type="submission" date="2018-11" db="EMBL/GenBank/DDBJ databases">
        <authorList>
            <consortium name="Pathogen Informatics"/>
        </authorList>
    </citation>
    <scope>NUCLEOTIDE SEQUENCE</scope>
</reference>
<name>A0A448WTR4_9PLAT</name>
<accession>A0A448WTR4</accession>